<evidence type="ECO:0000256" key="1">
    <source>
        <dbReference type="SAM" id="Phobius"/>
    </source>
</evidence>
<feature type="transmembrane region" description="Helical" evidence="1">
    <location>
        <begin position="90"/>
        <end position="110"/>
    </location>
</feature>
<comment type="caution">
    <text evidence="2">The sequence shown here is derived from an EMBL/GenBank/DDBJ whole genome shotgun (WGS) entry which is preliminary data.</text>
</comment>
<keyword evidence="1" id="KW-0812">Transmembrane</keyword>
<keyword evidence="1" id="KW-1133">Transmembrane helix</keyword>
<proteinExistence type="predicted"/>
<dbReference type="Proteomes" id="UP000887116">
    <property type="component" value="Unassembled WGS sequence"/>
</dbReference>
<feature type="transmembrane region" description="Helical" evidence="1">
    <location>
        <begin position="321"/>
        <end position="345"/>
    </location>
</feature>
<feature type="transmembrane region" description="Helical" evidence="1">
    <location>
        <begin position="289"/>
        <end position="309"/>
    </location>
</feature>
<protein>
    <submittedName>
        <fullName evidence="2">Uncharacterized protein</fullName>
    </submittedName>
</protein>
<evidence type="ECO:0000313" key="3">
    <source>
        <dbReference type="Proteomes" id="UP000887116"/>
    </source>
</evidence>
<feature type="transmembrane region" description="Helical" evidence="1">
    <location>
        <begin position="164"/>
        <end position="186"/>
    </location>
</feature>
<keyword evidence="1" id="KW-0472">Membrane</keyword>
<sequence length="418" mass="49599">MREQPIQKRGNNLTLPKDIEVEISEKSTTGIRCYSKYSPMKEFFTIFKILQLTGINTDDISNRKYGISLRKMPARNTEHKTFSCRKAYEYFIFTVVCTKIFWNILWIWLLPDKLNELTHCFLVIISLLFYVSIYRRRQVLFRITENIIRIYRKLPHRNIKRKKYLFIISFAFFEMTAMAAGAMLVYAEKNTSKTQTIASKLKFSMNSLSFDVYFCFLLARCIELLFYVITVAVFSLFNLYYCFTCRLVRDINQKLLNKFKTNCFLQDVENLIDMYGDMENFMSYMDEELSFPAFLLVMLNMCGLFWGCYKITYLTSMGNYYFISTVFSTIFHFSLLLLLIISASITNELTTKMRHFVRRLPYLFPTRHEKIKFKLKQNMMQNYLTLWSVYVIDKSLAIASFGTLLTYGFLIGSLRKDT</sequence>
<keyword evidence="3" id="KW-1185">Reference proteome</keyword>
<dbReference type="AlphaFoldDB" id="A0A8X6I0G0"/>
<evidence type="ECO:0000313" key="2">
    <source>
        <dbReference type="EMBL" id="GFR13129.1"/>
    </source>
</evidence>
<reference evidence="2" key="1">
    <citation type="submission" date="2020-07" db="EMBL/GenBank/DDBJ databases">
        <title>Multicomponent nature underlies the extraordinary mechanical properties of spider dragline silk.</title>
        <authorList>
            <person name="Kono N."/>
            <person name="Nakamura H."/>
            <person name="Mori M."/>
            <person name="Yoshida Y."/>
            <person name="Ohtoshi R."/>
            <person name="Malay A.D."/>
            <person name="Moran D.A.P."/>
            <person name="Tomita M."/>
            <person name="Numata K."/>
            <person name="Arakawa K."/>
        </authorList>
    </citation>
    <scope>NUCLEOTIDE SEQUENCE</scope>
</reference>
<gene>
    <name evidence="2" type="primary">AVEN_103200_1</name>
    <name evidence="2" type="ORF">TNCT_204181</name>
</gene>
<name>A0A8X6I0G0_TRICU</name>
<feature type="transmembrane region" description="Helical" evidence="1">
    <location>
        <begin position="116"/>
        <end position="134"/>
    </location>
</feature>
<accession>A0A8X6I0G0</accession>
<feature type="transmembrane region" description="Helical" evidence="1">
    <location>
        <begin position="224"/>
        <end position="241"/>
    </location>
</feature>
<organism evidence="2 3">
    <name type="scientific">Trichonephila clavata</name>
    <name type="common">Joro spider</name>
    <name type="synonym">Nephila clavata</name>
    <dbReference type="NCBI Taxonomy" id="2740835"/>
    <lineage>
        <taxon>Eukaryota</taxon>
        <taxon>Metazoa</taxon>
        <taxon>Ecdysozoa</taxon>
        <taxon>Arthropoda</taxon>
        <taxon>Chelicerata</taxon>
        <taxon>Arachnida</taxon>
        <taxon>Araneae</taxon>
        <taxon>Araneomorphae</taxon>
        <taxon>Entelegynae</taxon>
        <taxon>Araneoidea</taxon>
        <taxon>Nephilidae</taxon>
        <taxon>Trichonephila</taxon>
    </lineage>
</organism>
<dbReference type="EMBL" id="BMAO01026880">
    <property type="protein sequence ID" value="GFR13129.1"/>
    <property type="molecule type" value="Genomic_DNA"/>
</dbReference>